<evidence type="ECO:0000256" key="9">
    <source>
        <dbReference type="ARBA" id="ARBA00022884"/>
    </source>
</evidence>
<keyword evidence="12 18" id="KW-0711">Selenium</keyword>
<organism evidence="21 22">
    <name type="scientific">Aquatica leii</name>
    <dbReference type="NCBI Taxonomy" id="1421715"/>
    <lineage>
        <taxon>Eukaryota</taxon>
        <taxon>Metazoa</taxon>
        <taxon>Ecdysozoa</taxon>
        <taxon>Arthropoda</taxon>
        <taxon>Hexapoda</taxon>
        <taxon>Insecta</taxon>
        <taxon>Pterygota</taxon>
        <taxon>Neoptera</taxon>
        <taxon>Endopterygota</taxon>
        <taxon>Coleoptera</taxon>
        <taxon>Polyphaga</taxon>
        <taxon>Elateriformia</taxon>
        <taxon>Elateroidea</taxon>
        <taxon>Lampyridae</taxon>
        <taxon>Luciolinae</taxon>
        <taxon>Aquatica</taxon>
    </lineage>
</organism>
<feature type="binding site" evidence="19">
    <location>
        <position position="98"/>
    </location>
    <ligand>
        <name>substrate</name>
    </ligand>
</feature>
<evidence type="ECO:0000256" key="8">
    <source>
        <dbReference type="ARBA" id="ARBA00022679"/>
    </source>
</evidence>
<dbReference type="InterPro" id="IPR015421">
    <property type="entry name" value="PyrdxlP-dep_Trfase_major"/>
</dbReference>
<feature type="binding site" evidence="19">
    <location>
        <position position="105"/>
    </location>
    <ligand>
        <name>substrate</name>
    </ligand>
</feature>
<feature type="site" description="May act as a substrate filter by repelling compounds with a negatively charged alpha-carboxylate" evidence="20">
    <location>
        <position position="74"/>
    </location>
</feature>
<keyword evidence="8 18" id="KW-0808">Transferase</keyword>
<comment type="pathway">
    <text evidence="3 18">Aminoacyl-tRNA biosynthesis; selenocysteinyl-tRNA(Sec) biosynthesis; selenocysteinyl-tRNA(Sec) from L-seryl-tRNA(Sec) (archaeal/eukaryal route): step 2/2.</text>
</comment>
<sequence>MNKDSWDFFEKLVPANYVKQAAQATSAKENLIRQLIQHKTIPDIGWNDITIETFLYQLSSMDSNNFNSNYGVGERESRIASGLVARRHYYFGHGIGRSGDLNEAQPKAAGSSLMYSLTNCMFKDLMKLMGIRSSIECLVVPVATGMALVLCMLSFRSLRPKAKYVIWLRIDQKSCFKSILTAGFEPIIINPVVYGDKLSSGIQDVVRAIEDHGSDAIACVISTTSCFAPRIPDDIDDIGAVCKKYDIPHLVNNAYGLQSKRVMKKIQNAYIRGRIDAFVQSTDKNIMVPVGGTVIASFDPNILTKISKTYPGRASSTPIVDSFITLLHLGKNGYRELVDDREAMFDYLKEGLSVVANKFGERLLNTSENDISVAMSLSTIPKNDLTKVGSMLFLRNISGARVITTYETKTISGYEFPRWGSHNFFKTPYITAAAGIGMTKKDVDAYVAKLTKVLSQVQKGEDNVVEGFHADSEVEVNK</sequence>
<dbReference type="EMBL" id="JARPUR010000002">
    <property type="protein sequence ID" value="KAK4883523.1"/>
    <property type="molecule type" value="Genomic_DNA"/>
</dbReference>
<dbReference type="GO" id="GO:0000049">
    <property type="term" value="F:tRNA binding"/>
    <property type="evidence" value="ECO:0007669"/>
    <property type="project" value="UniProtKB-UniRule"/>
</dbReference>
<comment type="similarity">
    <text evidence="4 18">Belongs to the SepSecS family.</text>
</comment>
<keyword evidence="18" id="KW-0963">Cytoplasm</keyword>
<evidence type="ECO:0000256" key="14">
    <source>
        <dbReference type="ARBA" id="ARBA00030669"/>
    </source>
</evidence>
<dbReference type="InterPro" id="IPR019872">
    <property type="entry name" value="Sec-tRNA_Se_transferase"/>
</dbReference>
<comment type="function">
    <text evidence="2 18">Converts O-phosphoseryl-tRNA(Sec) to selenocysteinyl-tRNA(Sec) required for selenoprotein biosynthesis.</text>
</comment>
<evidence type="ECO:0000256" key="6">
    <source>
        <dbReference type="ARBA" id="ARBA00021963"/>
    </source>
</evidence>
<keyword evidence="11 18" id="KW-0648">Protein biosynthesis</keyword>
<evidence type="ECO:0000256" key="17">
    <source>
        <dbReference type="ARBA" id="ARBA00048808"/>
    </source>
</evidence>
<feature type="modified residue" description="N6-(pyridoxal phosphate)lysine" evidence="20">
    <location>
        <position position="284"/>
    </location>
</feature>
<feature type="binding site" evidence="19">
    <location>
        <position position="313"/>
    </location>
    <ligand>
        <name>substrate</name>
    </ligand>
</feature>
<dbReference type="GO" id="GO:0098621">
    <property type="term" value="F:O-phosphoseryl-tRNA(Sec) selenium transferase activity"/>
    <property type="evidence" value="ECO:0007669"/>
    <property type="project" value="UniProtKB-EC"/>
</dbReference>
<evidence type="ECO:0000256" key="11">
    <source>
        <dbReference type="ARBA" id="ARBA00022917"/>
    </source>
</evidence>
<comment type="subcellular location">
    <subcellularLocation>
        <location evidence="18">Cytoplasm</location>
    </subcellularLocation>
</comment>
<evidence type="ECO:0000256" key="13">
    <source>
        <dbReference type="ARBA" id="ARBA00026053"/>
    </source>
</evidence>
<name>A0AAN7PEI5_9COLE</name>
<feature type="binding site" evidence="19">
    <location>
        <position position="395"/>
    </location>
    <ligand>
        <name>tRNA</name>
        <dbReference type="ChEBI" id="CHEBI:17843"/>
    </ligand>
</feature>
<feature type="binding site" evidence="19">
    <location>
        <position position="75"/>
    </location>
    <ligand>
        <name>pyridoxal 5'-phosphate</name>
        <dbReference type="ChEBI" id="CHEBI:597326"/>
    </ligand>
</feature>
<dbReference type="Proteomes" id="UP001353858">
    <property type="component" value="Unassembled WGS sequence"/>
</dbReference>
<comment type="subunit">
    <text evidence="13">Homotetramer formed by a catalytic dimer and a non-catalytic dimer serving as a binding platform that orients tRNASec for catalysis. Each tetramer binds the CCA ends of two tRNAs which point to the active sites of the catalytic dimer.</text>
</comment>
<dbReference type="InterPro" id="IPR015424">
    <property type="entry name" value="PyrdxlP-dep_Trfase"/>
</dbReference>
<comment type="catalytic activity">
    <reaction evidence="17 18">
        <text>O-phospho-L-seryl-tRNA(Sec) + selenophosphate + H2O = L-selenocysteinyl-tRNA(Sec) + 2 phosphate</text>
        <dbReference type="Rhea" id="RHEA:25041"/>
        <dbReference type="Rhea" id="RHEA-COMP:9743"/>
        <dbReference type="Rhea" id="RHEA-COMP:9947"/>
        <dbReference type="ChEBI" id="CHEBI:15377"/>
        <dbReference type="ChEBI" id="CHEBI:16144"/>
        <dbReference type="ChEBI" id="CHEBI:43474"/>
        <dbReference type="ChEBI" id="CHEBI:78551"/>
        <dbReference type="ChEBI" id="CHEBI:78573"/>
        <dbReference type="EC" id="2.9.1.2"/>
    </reaction>
</comment>
<dbReference type="PANTHER" id="PTHR12944:SF2">
    <property type="entry name" value="O-PHOSPHOSERYL-TRNA(SEC) SELENIUM TRANSFERASE"/>
    <property type="match status" value="1"/>
</dbReference>
<feature type="binding site" evidence="19">
    <location>
        <position position="459"/>
    </location>
    <ligand>
        <name>tRNA</name>
        <dbReference type="ChEBI" id="CHEBI:17843"/>
    </ligand>
</feature>
<dbReference type="InterPro" id="IPR008829">
    <property type="entry name" value="SepSecS/SepCysS"/>
</dbReference>
<evidence type="ECO:0000256" key="7">
    <source>
        <dbReference type="ARBA" id="ARBA00022555"/>
    </source>
</evidence>
<keyword evidence="7 18" id="KW-0820">tRNA-binding</keyword>
<evidence type="ECO:0000256" key="4">
    <source>
        <dbReference type="ARBA" id="ARBA00007037"/>
    </source>
</evidence>
<dbReference type="Pfam" id="PF05889">
    <property type="entry name" value="SepSecS"/>
    <property type="match status" value="1"/>
</dbReference>
<evidence type="ECO:0000256" key="5">
    <source>
        <dbReference type="ARBA" id="ARBA00012464"/>
    </source>
</evidence>
<evidence type="ECO:0000256" key="20">
    <source>
        <dbReference type="PIRSR" id="PIRSR017689-50"/>
    </source>
</evidence>
<dbReference type="AlphaFoldDB" id="A0AAN7PEI5"/>
<dbReference type="EC" id="2.9.1.2" evidence="5 18"/>
<dbReference type="PIRSF" id="PIRSF017689">
    <property type="entry name" value="SepSecS"/>
    <property type="match status" value="1"/>
</dbReference>
<dbReference type="NCBIfam" id="TIGR03531">
    <property type="entry name" value="selenium_SpcS"/>
    <property type="match status" value="1"/>
</dbReference>
<evidence type="ECO:0000256" key="16">
    <source>
        <dbReference type="ARBA" id="ARBA00032693"/>
    </source>
</evidence>
<evidence type="ECO:0000256" key="18">
    <source>
        <dbReference type="PIRNR" id="PIRNR017689"/>
    </source>
</evidence>
<evidence type="ECO:0000313" key="22">
    <source>
        <dbReference type="Proteomes" id="UP001353858"/>
    </source>
</evidence>
<dbReference type="PANTHER" id="PTHR12944">
    <property type="entry name" value="SOLUBLE LIVER ANTIGEN/LIVER PANCREAS ANTIGEN"/>
    <property type="match status" value="1"/>
</dbReference>
<dbReference type="GO" id="GO:0001514">
    <property type="term" value="P:selenocysteine incorporation"/>
    <property type="evidence" value="ECO:0007669"/>
    <property type="project" value="TreeGrafter"/>
</dbReference>
<comment type="cofactor">
    <cofactor evidence="1 18 20">
        <name>pyridoxal 5'-phosphate</name>
        <dbReference type="ChEBI" id="CHEBI:597326"/>
    </cofactor>
</comment>
<feature type="binding site" evidence="19">
    <location>
        <position position="97"/>
    </location>
    <ligand>
        <name>substrate</name>
    </ligand>
</feature>
<evidence type="ECO:0000256" key="1">
    <source>
        <dbReference type="ARBA" id="ARBA00001933"/>
    </source>
</evidence>
<gene>
    <name evidence="21" type="ORF">RN001_006842</name>
</gene>
<evidence type="ECO:0000313" key="21">
    <source>
        <dbReference type="EMBL" id="KAK4883523.1"/>
    </source>
</evidence>
<evidence type="ECO:0000256" key="12">
    <source>
        <dbReference type="ARBA" id="ARBA00023266"/>
    </source>
</evidence>
<reference evidence="22" key="1">
    <citation type="submission" date="2023-01" db="EMBL/GenBank/DDBJ databases">
        <title>Key to firefly adult light organ development and bioluminescence: homeobox transcription factors regulate luciferase expression and transportation to peroxisome.</title>
        <authorList>
            <person name="Fu X."/>
        </authorList>
    </citation>
    <scope>NUCLEOTIDE SEQUENCE [LARGE SCALE GENOMIC DNA]</scope>
</reference>
<keyword evidence="10 18" id="KW-0663">Pyridoxal phosphate</keyword>
<evidence type="ECO:0000256" key="2">
    <source>
        <dbReference type="ARBA" id="ARBA00002552"/>
    </source>
</evidence>
<dbReference type="GO" id="GO:0005737">
    <property type="term" value="C:cytoplasm"/>
    <property type="evidence" value="ECO:0007669"/>
    <property type="project" value="UniProtKB-SubCell"/>
</dbReference>
<comment type="caution">
    <text evidence="21">The sequence shown here is derived from an EMBL/GenBank/DDBJ whole genome shotgun (WGS) entry which is preliminary data.</text>
</comment>
<dbReference type="Gene3D" id="3.40.640.10">
    <property type="entry name" value="Type I PLP-dependent aspartate aminotransferase-like (Major domain)"/>
    <property type="match status" value="1"/>
</dbReference>
<proteinExistence type="inferred from homology"/>
<dbReference type="GO" id="GO:0001717">
    <property type="term" value="P:conversion of seryl-tRNAsec to selenocys-tRNAsec"/>
    <property type="evidence" value="ECO:0007669"/>
    <property type="project" value="UniProtKB-UniRule"/>
</dbReference>
<evidence type="ECO:0000256" key="3">
    <source>
        <dbReference type="ARBA" id="ARBA00004822"/>
    </source>
</evidence>
<evidence type="ECO:0000256" key="19">
    <source>
        <dbReference type="PIRSR" id="PIRSR017689-1"/>
    </source>
</evidence>
<accession>A0AAN7PEI5</accession>
<protein>
    <recommendedName>
        <fullName evidence="6 18">O-phosphoseryl-tRNA(Sec) selenium transferase</fullName>
        <ecNumber evidence="5 18">2.9.1.2</ecNumber>
    </recommendedName>
    <alternativeName>
        <fullName evidence="14 18">Selenocysteine synthase</fullName>
    </alternativeName>
    <alternativeName>
        <fullName evidence="15 18">Selenocysteinyl-tRNA(Sec) synthase</fullName>
    </alternativeName>
    <alternativeName>
        <fullName evidence="16 18">Sep-tRNA:Sec-tRNA synthase</fullName>
    </alternativeName>
</protein>
<evidence type="ECO:0000256" key="10">
    <source>
        <dbReference type="ARBA" id="ARBA00022898"/>
    </source>
</evidence>
<dbReference type="SUPFAM" id="SSF53383">
    <property type="entry name" value="PLP-dependent transferases"/>
    <property type="match status" value="1"/>
</dbReference>
<keyword evidence="9 18" id="KW-0694">RNA-binding</keyword>
<evidence type="ECO:0000256" key="15">
    <source>
        <dbReference type="ARBA" id="ARBA00032048"/>
    </source>
</evidence>
<keyword evidence="22" id="KW-1185">Reference proteome</keyword>